<comment type="caution">
    <text evidence="8">The sequence shown here is derived from an EMBL/GenBank/DDBJ whole genome shotgun (WGS) entry which is preliminary data.</text>
</comment>
<evidence type="ECO:0000256" key="4">
    <source>
        <dbReference type="PROSITE-ProRule" id="PRU00433"/>
    </source>
</evidence>
<feature type="chain" id="PRO_5046081178" evidence="6">
    <location>
        <begin position="19"/>
        <end position="236"/>
    </location>
</feature>
<dbReference type="InterPro" id="IPR024167">
    <property type="entry name" value="Cytochrome_c4-like"/>
</dbReference>
<dbReference type="EMBL" id="JBBKZV010000058">
    <property type="protein sequence ID" value="MEJ8827225.1"/>
    <property type="molecule type" value="Genomic_DNA"/>
</dbReference>
<accession>A0ABU8WAZ9</accession>
<gene>
    <name evidence="8" type="ORF">WKW80_35475</name>
</gene>
<keyword evidence="9" id="KW-1185">Reference proteome</keyword>
<feature type="region of interest" description="Disordered" evidence="5">
    <location>
        <begin position="211"/>
        <end position="236"/>
    </location>
</feature>
<protein>
    <submittedName>
        <fullName evidence="8">Cytochrome c4</fullName>
    </submittedName>
</protein>
<keyword evidence="2 4" id="KW-0479">Metal-binding</keyword>
<name>A0ABU8WAZ9_9BURK</name>
<evidence type="ECO:0000256" key="3">
    <source>
        <dbReference type="ARBA" id="ARBA00023004"/>
    </source>
</evidence>
<feature type="domain" description="Cytochrome c" evidence="7">
    <location>
        <begin position="17"/>
        <end position="106"/>
    </location>
</feature>
<evidence type="ECO:0000256" key="6">
    <source>
        <dbReference type="SAM" id="SignalP"/>
    </source>
</evidence>
<dbReference type="PANTHER" id="PTHR33751:SF11">
    <property type="entry name" value="BLL4483 PROTEIN"/>
    <property type="match status" value="1"/>
</dbReference>
<evidence type="ECO:0000313" key="9">
    <source>
        <dbReference type="Proteomes" id="UP001363010"/>
    </source>
</evidence>
<evidence type="ECO:0000259" key="7">
    <source>
        <dbReference type="PROSITE" id="PS51007"/>
    </source>
</evidence>
<feature type="domain" description="Cytochrome c" evidence="7">
    <location>
        <begin position="113"/>
        <end position="210"/>
    </location>
</feature>
<dbReference type="InterPro" id="IPR036909">
    <property type="entry name" value="Cyt_c-like_dom_sf"/>
</dbReference>
<dbReference type="PIRSF" id="PIRSF000005">
    <property type="entry name" value="Cytochrome_c4"/>
    <property type="match status" value="1"/>
</dbReference>
<dbReference type="Proteomes" id="UP001363010">
    <property type="component" value="Unassembled WGS sequence"/>
</dbReference>
<dbReference type="Gene3D" id="1.10.760.10">
    <property type="entry name" value="Cytochrome c-like domain"/>
    <property type="match status" value="2"/>
</dbReference>
<dbReference type="InterPro" id="IPR009056">
    <property type="entry name" value="Cyt_c-like_dom"/>
</dbReference>
<proteinExistence type="predicted"/>
<organism evidence="8 9">
    <name type="scientific">Variovorax humicola</name>
    <dbReference type="NCBI Taxonomy" id="1769758"/>
    <lineage>
        <taxon>Bacteria</taxon>
        <taxon>Pseudomonadati</taxon>
        <taxon>Pseudomonadota</taxon>
        <taxon>Betaproteobacteria</taxon>
        <taxon>Burkholderiales</taxon>
        <taxon>Comamonadaceae</taxon>
        <taxon>Variovorax</taxon>
    </lineage>
</organism>
<sequence>MRLLVAACVLASAGIADAQDSAIPAFKTVDSMEARMQGCVTCHGQSGQGTSNEYFPRIAGKPAAYLYNQLVAFRDGKREYPPMNYLVAYLPDAYLKEIATYFSKQRPAYEAKQTGAVGPEVLARGSTLALTGDPTKQLPACINCHGPALTGMEPGIPGLAGLRTSYIIAQLTRWRTGHRQAAQPDCMKRIADRLSESDVRAVASWLAAQDPPREASPMPVNLQGMPLSCGSQKAAP</sequence>
<dbReference type="PANTHER" id="PTHR33751">
    <property type="entry name" value="CBB3-TYPE CYTOCHROME C OXIDASE SUBUNIT FIXP"/>
    <property type="match status" value="1"/>
</dbReference>
<keyword evidence="3 4" id="KW-0408">Iron</keyword>
<keyword evidence="1 4" id="KW-0349">Heme</keyword>
<evidence type="ECO:0000256" key="2">
    <source>
        <dbReference type="ARBA" id="ARBA00022723"/>
    </source>
</evidence>
<feature type="signal peptide" evidence="6">
    <location>
        <begin position="1"/>
        <end position="18"/>
    </location>
</feature>
<dbReference type="SUPFAM" id="SSF46626">
    <property type="entry name" value="Cytochrome c"/>
    <property type="match status" value="2"/>
</dbReference>
<dbReference type="PROSITE" id="PS51007">
    <property type="entry name" value="CYTC"/>
    <property type="match status" value="2"/>
</dbReference>
<keyword evidence="6" id="KW-0732">Signal</keyword>
<evidence type="ECO:0000256" key="1">
    <source>
        <dbReference type="ARBA" id="ARBA00022617"/>
    </source>
</evidence>
<evidence type="ECO:0000313" key="8">
    <source>
        <dbReference type="EMBL" id="MEJ8827225.1"/>
    </source>
</evidence>
<evidence type="ECO:0000256" key="5">
    <source>
        <dbReference type="SAM" id="MobiDB-lite"/>
    </source>
</evidence>
<reference evidence="8 9" key="1">
    <citation type="submission" date="2024-03" db="EMBL/GenBank/DDBJ databases">
        <title>Novel species of the genus Variovorax.</title>
        <authorList>
            <person name="Liu Q."/>
            <person name="Xin Y.-H."/>
        </authorList>
    </citation>
    <scope>NUCLEOTIDE SEQUENCE [LARGE SCALE GENOMIC DNA]</scope>
    <source>
        <strain evidence="8 9">KACC 18501</strain>
    </source>
</reference>
<dbReference type="InterPro" id="IPR050597">
    <property type="entry name" value="Cytochrome_c_Oxidase_Subunit"/>
</dbReference>